<evidence type="ECO:0000256" key="3">
    <source>
        <dbReference type="HAMAP-Rule" id="MF_00068"/>
    </source>
</evidence>
<dbReference type="CDD" id="cd05007">
    <property type="entry name" value="SIS_Etherase"/>
    <property type="match status" value="1"/>
</dbReference>
<dbReference type="Pfam" id="PF22645">
    <property type="entry name" value="GKRP_SIS_N"/>
    <property type="match status" value="1"/>
</dbReference>
<evidence type="ECO:0000259" key="4">
    <source>
        <dbReference type="PROSITE" id="PS51464"/>
    </source>
</evidence>
<dbReference type="InterPro" id="IPR005488">
    <property type="entry name" value="Etherase_MurQ"/>
</dbReference>
<dbReference type="RefSeq" id="WP_113965910.1">
    <property type="nucleotide sequence ID" value="NZ_JAWVXR010000010.1"/>
</dbReference>
<dbReference type="EC" id="4.2.1.126" evidence="3"/>
<comment type="subunit">
    <text evidence="3">Homodimer.</text>
</comment>
<feature type="active site" description="Proton donor" evidence="3">
    <location>
        <position position="81"/>
    </location>
</feature>
<dbReference type="GO" id="GO:0016835">
    <property type="term" value="F:carbon-oxygen lyase activity"/>
    <property type="evidence" value="ECO:0007669"/>
    <property type="project" value="UniProtKB-UniRule"/>
</dbReference>
<dbReference type="InterPro" id="IPR001347">
    <property type="entry name" value="SIS_dom"/>
</dbReference>
<comment type="function">
    <text evidence="3">Specifically catalyzes the cleavage of the D-lactyl ether substituent of MurNAc 6-phosphate, producing GlcNAc 6-phosphate and D-lactate.</text>
</comment>
<dbReference type="AlphaFoldDB" id="A0A368P6T7"/>
<keyword evidence="2 3" id="KW-0119">Carbohydrate metabolism</keyword>
<dbReference type="InterPro" id="IPR046348">
    <property type="entry name" value="SIS_dom_sf"/>
</dbReference>
<reference evidence="5 6" key="1">
    <citation type="submission" date="2018-07" db="EMBL/GenBank/DDBJ databases">
        <title>Oceanihabitans testaceum sp. nov., isolated from marine sediment.</title>
        <authorList>
            <person name="Li C.-M."/>
        </authorList>
    </citation>
    <scope>NUCLEOTIDE SEQUENCE [LARGE SCALE GENOMIC DNA]</scope>
    <source>
        <strain evidence="5 6">S9-10</strain>
    </source>
</reference>
<dbReference type="Gene3D" id="3.40.50.10490">
    <property type="entry name" value="Glucose-6-phosphate isomerase like protein, domain 1"/>
    <property type="match status" value="1"/>
</dbReference>
<dbReference type="InterPro" id="IPR040190">
    <property type="entry name" value="MURQ/GCKR"/>
</dbReference>
<dbReference type="PROSITE" id="PS01272">
    <property type="entry name" value="GCKR"/>
    <property type="match status" value="1"/>
</dbReference>
<comment type="miscellaneous">
    <text evidence="3">A lyase-type mechanism (elimination/hydration) is suggested for the cleavage of the lactyl ether bond of MurNAc 6-phosphate, with the formation of an alpha,beta-unsaturated aldehyde intermediate with (E)-stereochemistry, followed by the syn addition of water to give product.</text>
</comment>
<protein>
    <recommendedName>
        <fullName evidence="3">N-acetylmuramic acid 6-phosphate etherase</fullName>
        <shortName evidence="3">MurNAc-6-P etherase</shortName>
        <ecNumber evidence="3">4.2.1.126</ecNumber>
    </recommendedName>
    <alternativeName>
        <fullName evidence="3">N-acetylmuramic acid 6-phosphate hydrolase</fullName>
    </alternativeName>
    <alternativeName>
        <fullName evidence="3">N-acetylmuramic acid 6-phosphate lyase</fullName>
    </alternativeName>
</protein>
<dbReference type="PANTHER" id="PTHR10088">
    <property type="entry name" value="GLUCOKINASE REGULATORY PROTEIN"/>
    <property type="match status" value="1"/>
</dbReference>
<dbReference type="PANTHER" id="PTHR10088:SF4">
    <property type="entry name" value="GLUCOKINASE REGULATORY PROTEIN"/>
    <property type="match status" value="1"/>
</dbReference>
<feature type="active site" evidence="3">
    <location>
        <position position="112"/>
    </location>
</feature>
<organism evidence="5 6">
    <name type="scientific">Oceanihabitans sediminis</name>
    <dbReference type="NCBI Taxonomy" id="1812012"/>
    <lineage>
        <taxon>Bacteria</taxon>
        <taxon>Pseudomonadati</taxon>
        <taxon>Bacteroidota</taxon>
        <taxon>Flavobacteriia</taxon>
        <taxon>Flavobacteriales</taxon>
        <taxon>Flavobacteriaceae</taxon>
        <taxon>Oceanihabitans</taxon>
    </lineage>
</organism>
<dbReference type="GO" id="GO:0097367">
    <property type="term" value="F:carbohydrate derivative binding"/>
    <property type="evidence" value="ECO:0007669"/>
    <property type="project" value="InterPro"/>
</dbReference>
<dbReference type="NCBIfam" id="TIGR00274">
    <property type="entry name" value="N-acetylmuramic acid 6-phosphate etherase"/>
    <property type="match status" value="1"/>
</dbReference>
<comment type="caution">
    <text evidence="5">The sequence shown here is derived from an EMBL/GenBank/DDBJ whole genome shotgun (WGS) entry which is preliminary data.</text>
</comment>
<dbReference type="InterPro" id="IPR005486">
    <property type="entry name" value="Glucokinase_regulatory_CS"/>
</dbReference>
<dbReference type="PROSITE" id="PS51464">
    <property type="entry name" value="SIS"/>
    <property type="match status" value="1"/>
</dbReference>
<name>A0A368P6T7_9FLAO</name>
<dbReference type="UniPathway" id="UPA00342"/>
<proteinExistence type="inferred from homology"/>
<dbReference type="OrthoDB" id="9813395at2"/>
<dbReference type="EMBL" id="QPIG01000002">
    <property type="protein sequence ID" value="RCU57814.1"/>
    <property type="molecule type" value="Genomic_DNA"/>
</dbReference>
<dbReference type="NCBIfam" id="NF009222">
    <property type="entry name" value="PRK12570.1"/>
    <property type="match status" value="1"/>
</dbReference>
<dbReference type="GO" id="GO:0046348">
    <property type="term" value="P:amino sugar catabolic process"/>
    <property type="evidence" value="ECO:0007669"/>
    <property type="project" value="InterPro"/>
</dbReference>
<dbReference type="FunFam" id="3.40.50.10490:FF:000014">
    <property type="entry name" value="N-acetylmuramic acid 6-phosphate etherase"/>
    <property type="match status" value="1"/>
</dbReference>
<sequence length="273" mass="29770">MTFIKTTEQDSNYNHLEKMSIAESLKNINTEDKSVPLAVEKALPQIEKLVEQIVYKLQSGGRLFYLGAGTSGRLGILDASECPPTFGVSHDLVIGIIAGGDIAIRKAVEFAEDSTNLGWEDLQEYKVNENDIVVGIAASGTTPYVIAALEACNRNNIITGCVTCNKNSPLSKTAQFPIEAIVGPEFVTGSSRMKAGTAQKLILNMITTTTMIQLGHVKGNKMVDMQLSNNKLVERGIKMIMQEINVSNKEAENLLKKHKSVRVAIQNFKDGNK</sequence>
<gene>
    <name evidence="3 5" type="primary">murQ</name>
    <name evidence="5" type="ORF">DU428_08345</name>
</gene>
<dbReference type="SUPFAM" id="SSF53697">
    <property type="entry name" value="SIS domain"/>
    <property type="match status" value="1"/>
</dbReference>
<dbReference type="Proteomes" id="UP000252249">
    <property type="component" value="Unassembled WGS sequence"/>
</dbReference>
<comment type="catalytic activity">
    <reaction evidence="3">
        <text>N-acetyl-D-muramate 6-phosphate + H2O = N-acetyl-D-glucosamine 6-phosphate + (R)-lactate</text>
        <dbReference type="Rhea" id="RHEA:26410"/>
        <dbReference type="ChEBI" id="CHEBI:15377"/>
        <dbReference type="ChEBI" id="CHEBI:16004"/>
        <dbReference type="ChEBI" id="CHEBI:57513"/>
        <dbReference type="ChEBI" id="CHEBI:58722"/>
        <dbReference type="EC" id="4.2.1.126"/>
    </reaction>
</comment>
<dbReference type="GO" id="GO:0097173">
    <property type="term" value="P:N-acetylmuramic acid catabolic process"/>
    <property type="evidence" value="ECO:0007669"/>
    <property type="project" value="UniProtKB-UniPathway"/>
</dbReference>
<dbReference type="GO" id="GO:0009254">
    <property type="term" value="P:peptidoglycan turnover"/>
    <property type="evidence" value="ECO:0007669"/>
    <property type="project" value="TreeGrafter"/>
</dbReference>
<feature type="domain" description="SIS" evidence="4">
    <location>
        <begin position="53"/>
        <end position="216"/>
    </location>
</feature>
<evidence type="ECO:0000256" key="2">
    <source>
        <dbReference type="ARBA" id="ARBA00023277"/>
    </source>
</evidence>
<dbReference type="GO" id="GO:0016803">
    <property type="term" value="F:ether hydrolase activity"/>
    <property type="evidence" value="ECO:0007669"/>
    <property type="project" value="TreeGrafter"/>
</dbReference>
<keyword evidence="1 3" id="KW-0456">Lyase</keyword>
<dbReference type="NCBIfam" id="NF003915">
    <property type="entry name" value="PRK05441.1"/>
    <property type="match status" value="1"/>
</dbReference>
<evidence type="ECO:0000256" key="1">
    <source>
        <dbReference type="ARBA" id="ARBA00023239"/>
    </source>
</evidence>
<evidence type="ECO:0000313" key="6">
    <source>
        <dbReference type="Proteomes" id="UP000252249"/>
    </source>
</evidence>
<keyword evidence="6" id="KW-1185">Reference proteome</keyword>
<dbReference type="HAMAP" id="MF_00068">
    <property type="entry name" value="MurQ"/>
    <property type="match status" value="1"/>
</dbReference>
<accession>A0A368P6T7</accession>
<evidence type="ECO:0000313" key="5">
    <source>
        <dbReference type="EMBL" id="RCU57814.1"/>
    </source>
</evidence>
<comment type="similarity">
    <text evidence="3">Belongs to the GCKR-like family. MurNAc-6-P etherase subfamily.</text>
</comment>
<comment type="pathway">
    <text evidence="3">Amino-sugar metabolism; N-acetylmuramate degradation.</text>
</comment>